<feature type="region of interest" description="Disordered" evidence="1">
    <location>
        <begin position="649"/>
        <end position="718"/>
    </location>
</feature>
<feature type="compositionally biased region" description="Low complexity" evidence="1">
    <location>
        <begin position="382"/>
        <end position="396"/>
    </location>
</feature>
<dbReference type="EMBL" id="JAGHQL010000016">
    <property type="protein sequence ID" value="KAH0544606.1"/>
    <property type="molecule type" value="Genomic_DNA"/>
</dbReference>
<name>A0A9P8I2C7_9PEZI</name>
<feature type="compositionally biased region" description="Basic and acidic residues" evidence="1">
    <location>
        <begin position="925"/>
        <end position="934"/>
    </location>
</feature>
<feature type="compositionally biased region" description="Low complexity" evidence="1">
    <location>
        <begin position="901"/>
        <end position="915"/>
    </location>
</feature>
<feature type="compositionally biased region" description="Polar residues" evidence="1">
    <location>
        <begin position="478"/>
        <end position="491"/>
    </location>
</feature>
<sequence length="1555" mass="167194">MASYNSQFSPPNRPDAGLKLQSSSLQSGLRSKRPANLPPSKSNIPTSSSVPRLKSVRVTNGIHGTDRPVPQEPLTSNVPKEVEWRNPFPKPSTTAASDPTSAARQKLPSGRSFGFGTGSAPVGATVRSEVSPEKAKPTRNVLRRKPSSINQHSAFINVGRMGSESSAGESNISLVTSGPTSMPDVFTDPFPGSILGITMPVPTAISSIPSLSMTSRKRSDYGTGSVENLPSAMPQKPATHDFPPPTTHYNAHTSSPSTRYSESPGPWSRTSTPTSMSSHSPGITLPTRNRPPITRRRTGSTSEERSGNADNQGLSSLRESLTSSSSGSTVKGGDRGDEGKDVKRKKKSKRLSPPPPSPPPRKSSQTFARKKSLRNISEGNGAPAPNTSAAAPAAHPSILQHAPNVSSTPLCPGGSEGSGGPGDVPTRPSREGTPNLGAQNRQAIPIIHSNLAGLQTTSHRRQGSLGAIGSLPTARKGSLSTETPSSAYSQVRSGGPSRIPSRNPSPSPSQLSSHRAVPSLSHALGPDESKDGKGHMSPSKRFGIFPRRPKPTPEPLAAERSEMSAKKVPTAGTGHGGYRKYSYRGRSGSTTSTSGSWARSASVSSATGSNNRSASSRKGSNSSRSELEMDGFFLDRLEPVILSGGGGAVEGQKNLVNMTGSGSSQGSSGRRPSTESKSSSAQTSMKSKMSNELPRSPPAHPAVPSEPFPLPPLAAQNDGTTVIPTLATRRSRHRSQLLSGAEPMKIPTPINTWATTPSPSVENTGATSQHPTPALVPLDTPEDKDGSWLKTKRNDRRAKSPRKWNFFQRTQTTAQKPPIVTEVPVTVARRPPQRQVPHYALPESGDQGGGDDLDVIMHEIDESRNLQKCPDYPHSNPYTSELRRQEHVHSILLPDPPSLPPGLRNTRPSSPRVLLRPPPTLPPQEPERPTEAPAKRSRLAQVGRIPRVVSTRDRQQPPQTFPRPVPARQGIDNSKVSSTAPQLSFDPIGPARLIAWPDYTKEAEGLPEHHPNDDKNTPTTAGLSSPEPVRAAEPGEFLTFSPRKMSGMSSSSSGMISSAAATAVVPDPALALWEDEVWNEYDDLIDDVLFPELHLPNKTSLGATFQYASLSHQGVQPKAQIKESPTIGTITNSTNGLFPPKAFKCLSSPFGSPTRSSKISVMNSAVMPTTPMSFTDFFAGYGERNLSVIEPLSPNASGSHRWRPSFGSLNPKSPSASDSSVGGEAQYCDPQLTGFARKEKDGFGPQVNLRLAAMKTSKWLSFGRVLFSPAHTEIMQATTPPAGNRVLILDGLGNDDWSYFCALTYPHATIYNLSPSPPSNAAAVVNRGSGTFQVTENHRQIYHPDLNSPFPFPKGFFNAVVFRFPAANSEIAYRFAISESKRVLRPGGYLEISVLDLDLMNMGNRARRAVRMLKVKLHVEDDTLSLKPISDSIQRMLGRRGFENLNRCMVGVPVAGKVADSRAGSLDERVVSYDALKDQPQGNDEGVTKTAPQVGRWWYTRCYESPILPENGDMARSIWDDRALLRECEKRKTSFKLLICYAQKPSSPLRRTVSV</sequence>
<dbReference type="Gene3D" id="3.40.50.150">
    <property type="entry name" value="Vaccinia Virus protein VP39"/>
    <property type="match status" value="1"/>
</dbReference>
<comment type="caution">
    <text evidence="2">The sequence shown here is derived from an EMBL/GenBank/DDBJ whole genome shotgun (WGS) entry which is preliminary data.</text>
</comment>
<feature type="compositionally biased region" description="Polar residues" evidence="1">
    <location>
        <begin position="39"/>
        <end position="50"/>
    </location>
</feature>
<dbReference type="InterPro" id="IPR029063">
    <property type="entry name" value="SAM-dependent_MTases_sf"/>
</dbReference>
<feature type="region of interest" description="Disordered" evidence="1">
    <location>
        <begin position="1003"/>
        <end position="1053"/>
    </location>
</feature>
<feature type="compositionally biased region" description="Basic and acidic residues" evidence="1">
    <location>
        <begin position="1003"/>
        <end position="1016"/>
    </location>
</feature>
<evidence type="ECO:0008006" key="4">
    <source>
        <dbReference type="Google" id="ProtNLM"/>
    </source>
</evidence>
<dbReference type="OrthoDB" id="5382952at2759"/>
<feature type="compositionally biased region" description="Basic and acidic residues" evidence="1">
    <location>
        <begin position="332"/>
        <end position="341"/>
    </location>
</feature>
<accession>A0A9P8I2C7</accession>
<reference evidence="2" key="1">
    <citation type="submission" date="2021-03" db="EMBL/GenBank/DDBJ databases">
        <title>Comparative genomics and phylogenomic investigation of the class Geoglossomycetes provide insights into ecological specialization and systematics.</title>
        <authorList>
            <person name="Melie T."/>
            <person name="Pirro S."/>
            <person name="Miller A.N."/>
            <person name="Quandt A."/>
        </authorList>
    </citation>
    <scope>NUCLEOTIDE SEQUENCE</scope>
    <source>
        <strain evidence="2">GBOQ0MN5Z8</strain>
    </source>
</reference>
<feature type="compositionally biased region" description="Low complexity" evidence="1">
    <location>
        <begin position="91"/>
        <end position="103"/>
    </location>
</feature>
<keyword evidence="3" id="KW-1185">Reference proteome</keyword>
<feature type="compositionally biased region" description="Pro residues" evidence="1">
    <location>
        <begin position="695"/>
        <end position="712"/>
    </location>
</feature>
<feature type="compositionally biased region" description="Basic and acidic residues" evidence="1">
    <location>
        <begin position="525"/>
        <end position="534"/>
    </location>
</feature>
<feature type="compositionally biased region" description="Polar residues" evidence="1">
    <location>
        <begin position="247"/>
        <end position="261"/>
    </location>
</feature>
<feature type="compositionally biased region" description="Polar residues" evidence="1">
    <location>
        <begin position="1207"/>
        <end position="1220"/>
    </location>
</feature>
<feature type="compositionally biased region" description="Polar residues" evidence="1">
    <location>
        <begin position="749"/>
        <end position="771"/>
    </location>
</feature>
<feature type="compositionally biased region" description="Polar residues" evidence="1">
    <location>
        <begin position="971"/>
        <end position="982"/>
    </location>
</feature>
<feature type="compositionally biased region" description="Low complexity" evidence="1">
    <location>
        <begin position="17"/>
        <end position="29"/>
    </location>
</feature>
<feature type="region of interest" description="Disordered" evidence="1">
    <location>
        <begin position="891"/>
        <end position="987"/>
    </location>
</feature>
<dbReference type="SUPFAM" id="SSF53335">
    <property type="entry name" value="S-adenosyl-L-methionine-dependent methyltransferases"/>
    <property type="match status" value="1"/>
</dbReference>
<feature type="compositionally biased region" description="Pro residues" evidence="1">
    <location>
        <begin position="352"/>
        <end position="361"/>
    </location>
</feature>
<proteinExistence type="predicted"/>
<evidence type="ECO:0000256" key="1">
    <source>
        <dbReference type="SAM" id="MobiDB-lite"/>
    </source>
</evidence>
<organism evidence="2 3">
    <name type="scientific">Glutinoglossum americanum</name>
    <dbReference type="NCBI Taxonomy" id="1670608"/>
    <lineage>
        <taxon>Eukaryota</taxon>
        <taxon>Fungi</taxon>
        <taxon>Dikarya</taxon>
        <taxon>Ascomycota</taxon>
        <taxon>Pezizomycotina</taxon>
        <taxon>Geoglossomycetes</taxon>
        <taxon>Geoglossales</taxon>
        <taxon>Geoglossaceae</taxon>
        <taxon>Glutinoglossum</taxon>
    </lineage>
</organism>
<feature type="compositionally biased region" description="Basic residues" evidence="1">
    <location>
        <begin position="790"/>
        <end position="799"/>
    </location>
</feature>
<gene>
    <name evidence="2" type="ORF">FGG08_001255</name>
</gene>
<feature type="region of interest" description="Disordered" evidence="1">
    <location>
        <begin position="1"/>
        <end position="152"/>
    </location>
</feature>
<feature type="region of interest" description="Disordered" evidence="1">
    <location>
        <begin position="210"/>
        <end position="625"/>
    </location>
</feature>
<feature type="compositionally biased region" description="Low complexity" evidence="1">
    <location>
        <begin position="584"/>
        <end position="624"/>
    </location>
</feature>
<feature type="compositionally biased region" description="Low complexity" evidence="1">
    <location>
        <begin position="314"/>
        <end position="328"/>
    </location>
</feature>
<feature type="compositionally biased region" description="Low complexity" evidence="1">
    <location>
        <begin position="660"/>
        <end position="690"/>
    </location>
</feature>
<feature type="region of interest" description="Disordered" evidence="1">
    <location>
        <begin position="1196"/>
        <end position="1223"/>
    </location>
</feature>
<feature type="region of interest" description="Disordered" evidence="1">
    <location>
        <begin position="743"/>
        <end position="799"/>
    </location>
</feature>
<protein>
    <recommendedName>
        <fullName evidence="4">Methyltransferase type 11 domain-containing protein</fullName>
    </recommendedName>
</protein>
<feature type="compositionally biased region" description="Low complexity" evidence="1">
    <location>
        <begin position="266"/>
        <end position="292"/>
    </location>
</feature>
<evidence type="ECO:0000313" key="2">
    <source>
        <dbReference type="EMBL" id="KAH0544606.1"/>
    </source>
</evidence>
<dbReference type="Proteomes" id="UP000698800">
    <property type="component" value="Unassembled WGS sequence"/>
</dbReference>
<feature type="compositionally biased region" description="Polar residues" evidence="1">
    <location>
        <begin position="1"/>
        <end position="10"/>
    </location>
</feature>
<evidence type="ECO:0000313" key="3">
    <source>
        <dbReference type="Proteomes" id="UP000698800"/>
    </source>
</evidence>
<feature type="compositionally biased region" description="Low complexity" evidence="1">
    <location>
        <begin position="492"/>
        <end position="515"/>
    </location>
</feature>